<dbReference type="AlphaFoldDB" id="A0A934SKB1"/>
<dbReference type="PANTHER" id="PTHR43428">
    <property type="entry name" value="ARSENATE REDUCTASE"/>
    <property type="match status" value="1"/>
</dbReference>
<keyword evidence="4" id="KW-1185">Reference proteome</keyword>
<dbReference type="Proteomes" id="UP000636458">
    <property type="component" value="Unassembled WGS sequence"/>
</dbReference>
<reference evidence="3" key="1">
    <citation type="submission" date="2021-01" db="EMBL/GenBank/DDBJ databases">
        <title>Lacisediminihabitans sp. nov. strain G11-30, isolated from Antarctic Soil.</title>
        <authorList>
            <person name="Li J."/>
        </authorList>
    </citation>
    <scope>NUCLEOTIDE SEQUENCE</scope>
    <source>
        <strain evidence="3">G11-30</strain>
    </source>
</reference>
<dbReference type="GO" id="GO:0046685">
    <property type="term" value="P:response to arsenic-containing substance"/>
    <property type="evidence" value="ECO:0007669"/>
    <property type="project" value="UniProtKB-KW"/>
</dbReference>
<gene>
    <name evidence="3" type="ORF">IV501_11515</name>
</gene>
<sequence length="149" mass="15894">MSDKPTVLFVCIHNAGRSQMAAGYMTALSGGAVEVRSGGSEPGNQINPMAIQAMAEEGIDISQGVPQLMTTEQVKDSDVVITMGCGDVCPIFPGKRYEDWELVDPAGKSIDEVRPIRDDIKARVEALLAELLPANHRPGTTLTPASSQR</sequence>
<dbReference type="Pfam" id="PF01451">
    <property type="entry name" value="LMWPc"/>
    <property type="match status" value="1"/>
</dbReference>
<dbReference type="CDD" id="cd16345">
    <property type="entry name" value="LMWP_ArsC"/>
    <property type="match status" value="1"/>
</dbReference>
<evidence type="ECO:0000313" key="4">
    <source>
        <dbReference type="Proteomes" id="UP000636458"/>
    </source>
</evidence>
<dbReference type="InterPro" id="IPR036196">
    <property type="entry name" value="Ptyr_pPase_sf"/>
</dbReference>
<dbReference type="PANTHER" id="PTHR43428:SF1">
    <property type="entry name" value="ARSENATE REDUCTASE"/>
    <property type="match status" value="1"/>
</dbReference>
<protein>
    <submittedName>
        <fullName evidence="3">Arsenate reductase ArsC</fullName>
    </submittedName>
</protein>
<keyword evidence="1" id="KW-0059">Arsenical resistance</keyword>
<feature type="domain" description="Phosphotyrosine protein phosphatase I" evidence="2">
    <location>
        <begin position="5"/>
        <end position="130"/>
    </location>
</feature>
<evidence type="ECO:0000259" key="2">
    <source>
        <dbReference type="SMART" id="SM00226"/>
    </source>
</evidence>
<proteinExistence type="predicted"/>
<name>A0A934SKB1_9MICO</name>
<dbReference type="SMART" id="SM00226">
    <property type="entry name" value="LMWPc"/>
    <property type="match status" value="1"/>
</dbReference>
<organism evidence="3 4">
    <name type="scientific">Lacisediminihabitans changchengi</name>
    <dbReference type="NCBI Taxonomy" id="2787634"/>
    <lineage>
        <taxon>Bacteria</taxon>
        <taxon>Bacillati</taxon>
        <taxon>Actinomycetota</taxon>
        <taxon>Actinomycetes</taxon>
        <taxon>Micrococcales</taxon>
        <taxon>Microbacteriaceae</taxon>
        <taxon>Lacisediminihabitans</taxon>
    </lineage>
</organism>
<evidence type="ECO:0000313" key="3">
    <source>
        <dbReference type="EMBL" id="MBK4348262.1"/>
    </source>
</evidence>
<dbReference type="SUPFAM" id="SSF52788">
    <property type="entry name" value="Phosphotyrosine protein phosphatases I"/>
    <property type="match status" value="1"/>
</dbReference>
<dbReference type="InterPro" id="IPR023485">
    <property type="entry name" value="Ptyr_pPase"/>
</dbReference>
<evidence type="ECO:0000256" key="1">
    <source>
        <dbReference type="ARBA" id="ARBA00022849"/>
    </source>
</evidence>
<accession>A0A934SKB1</accession>
<comment type="caution">
    <text evidence="3">The sequence shown here is derived from an EMBL/GenBank/DDBJ whole genome shotgun (WGS) entry which is preliminary data.</text>
</comment>
<dbReference type="RefSeq" id="WP_200556485.1">
    <property type="nucleotide sequence ID" value="NZ_JAEPES010000004.1"/>
</dbReference>
<dbReference type="EMBL" id="JAEPES010000004">
    <property type="protein sequence ID" value="MBK4348262.1"/>
    <property type="molecule type" value="Genomic_DNA"/>
</dbReference>
<dbReference type="Gene3D" id="3.40.50.2300">
    <property type="match status" value="1"/>
</dbReference>